<evidence type="ECO:0000313" key="1">
    <source>
        <dbReference type="EMBL" id="ABP78306.1"/>
    </source>
</evidence>
<dbReference type="HOGENOM" id="CLU_1946995_0_0_6"/>
<sequence length="129" mass="14692">MRHNLSISTGECDTQRLSHAIAAIPPPCRNSGCDTHGVSQDTGATYQGCRKLTPRYTCCAVSGIKTACLGTQNGQYRHENCHFWQEERPNWHCFYRLYFDIKTIQINNLSEFSVTDWLPLVQLLPLTEN</sequence>
<gene>
    <name evidence="1" type="ordered locus">PST_0600</name>
</gene>
<dbReference type="KEGG" id="psa:PST_0600"/>
<keyword evidence="2" id="KW-1185">Reference proteome</keyword>
<proteinExistence type="predicted"/>
<dbReference type="AlphaFoldDB" id="A4VH55"/>
<protein>
    <submittedName>
        <fullName evidence="1">Uncharacterized protein</fullName>
    </submittedName>
</protein>
<organism evidence="1 2">
    <name type="scientific">Stutzerimonas stutzeri (strain A1501)</name>
    <name type="common">Pseudomonas stutzeri</name>
    <dbReference type="NCBI Taxonomy" id="379731"/>
    <lineage>
        <taxon>Bacteria</taxon>
        <taxon>Pseudomonadati</taxon>
        <taxon>Pseudomonadota</taxon>
        <taxon>Gammaproteobacteria</taxon>
        <taxon>Pseudomonadales</taxon>
        <taxon>Pseudomonadaceae</taxon>
        <taxon>Stutzerimonas</taxon>
    </lineage>
</organism>
<dbReference type="EMBL" id="CP000304">
    <property type="protein sequence ID" value="ABP78306.1"/>
    <property type="molecule type" value="Genomic_DNA"/>
</dbReference>
<accession>A4VH55</accession>
<dbReference type="Proteomes" id="UP000000233">
    <property type="component" value="Chromosome"/>
</dbReference>
<name>A4VH55_STUS1</name>
<evidence type="ECO:0000313" key="2">
    <source>
        <dbReference type="Proteomes" id="UP000000233"/>
    </source>
</evidence>
<reference evidence="1 2" key="1">
    <citation type="journal article" date="2008" name="Proc. Natl. Acad. Sci. U.S.A.">
        <title>Nitrogen fixation island and rhizosphere competence traits in the genome of root-associated Pseudomonas stutzeri A1501.</title>
        <authorList>
            <person name="Yan Y."/>
            <person name="Yang J."/>
            <person name="Dou Y."/>
            <person name="Chen M."/>
            <person name="Ping S."/>
            <person name="Peng J."/>
            <person name="Lu W."/>
            <person name="Zhang W."/>
            <person name="Yao Z."/>
            <person name="Li H."/>
            <person name="Liu W."/>
            <person name="He S."/>
            <person name="Geng L."/>
            <person name="Zhang X."/>
            <person name="Yang F."/>
            <person name="Yu H."/>
            <person name="Zhan Y."/>
            <person name="Li D."/>
            <person name="Lin Z."/>
            <person name="Wang Y."/>
            <person name="Elmerich C."/>
            <person name="Lin M."/>
            <person name="Jin Q."/>
        </authorList>
    </citation>
    <scope>NUCLEOTIDE SEQUENCE [LARGE SCALE GENOMIC DNA]</scope>
    <source>
        <strain evidence="1 2">A1501</strain>
    </source>
</reference>